<dbReference type="Pfam" id="PF19650">
    <property type="entry name" value="DUF6153"/>
    <property type="match status" value="1"/>
</dbReference>
<keyword evidence="1" id="KW-0472">Membrane</keyword>
<comment type="caution">
    <text evidence="2">The sequence shown here is derived from an EMBL/GenBank/DDBJ whole genome shotgun (WGS) entry which is preliminary data.</text>
</comment>
<evidence type="ECO:0000313" key="3">
    <source>
        <dbReference type="Proteomes" id="UP001251849"/>
    </source>
</evidence>
<feature type="transmembrane region" description="Helical" evidence="1">
    <location>
        <begin position="20"/>
        <end position="40"/>
    </location>
</feature>
<evidence type="ECO:0000313" key="2">
    <source>
        <dbReference type="EMBL" id="MDT3316520.1"/>
    </source>
</evidence>
<name>A0ABU3GAF3_9MICO</name>
<feature type="transmembrane region" description="Helical" evidence="1">
    <location>
        <begin position="86"/>
        <end position="104"/>
    </location>
</feature>
<dbReference type="Proteomes" id="UP001251849">
    <property type="component" value="Unassembled WGS sequence"/>
</dbReference>
<keyword evidence="3" id="KW-1185">Reference proteome</keyword>
<dbReference type="EMBL" id="JAUZVV010000001">
    <property type="protein sequence ID" value="MDT3316520.1"/>
    <property type="molecule type" value="Genomic_DNA"/>
</dbReference>
<gene>
    <name evidence="2" type="ORF">Q9S71_06750</name>
</gene>
<dbReference type="InterPro" id="IPR046151">
    <property type="entry name" value="DUF6153"/>
</dbReference>
<accession>A0ABU3GAF3</accession>
<protein>
    <submittedName>
        <fullName evidence="2">DUF6153 family protein</fullName>
    </submittedName>
</protein>
<proteinExistence type="predicted"/>
<evidence type="ECO:0000256" key="1">
    <source>
        <dbReference type="SAM" id="Phobius"/>
    </source>
</evidence>
<organism evidence="2 3">
    <name type="scientific">Microbacterium gawkjiense</name>
    <dbReference type="NCBI Taxonomy" id="3067309"/>
    <lineage>
        <taxon>Bacteria</taxon>
        <taxon>Bacillati</taxon>
        <taxon>Actinomycetota</taxon>
        <taxon>Actinomycetes</taxon>
        <taxon>Micrococcales</taxon>
        <taxon>Microbacteriaceae</taxon>
        <taxon>Microbacterium</taxon>
    </lineage>
</organism>
<dbReference type="RefSeq" id="WP_311861333.1">
    <property type="nucleotide sequence ID" value="NZ_JAUZVV010000001.1"/>
</dbReference>
<sequence>MALISLADALRRTRTLIRTFLVMIAIIAGIVAGLLAMHSLNTHATSTGHADTVTTATADSRHAHDAAVTGEPAAGECGDCAGGHDTLTWMACVLALLVTVLFIARLRGSWRTTEHDRGSPTAPWWQARLAPAYPPSLTVLCISRT</sequence>
<reference evidence="2 3" key="1">
    <citation type="submission" date="2023-08" db="EMBL/GenBank/DDBJ databases">
        <title>Microbacterium aquilitoris sp. nov. and Microbacterium gwkjibeachense sp. nov., isolated from beach.</title>
        <authorList>
            <person name="Lee S.D."/>
            <person name="Yang H."/>
            <person name="Kim I."/>
        </authorList>
    </citation>
    <scope>NUCLEOTIDE SEQUENCE [LARGE SCALE GENOMIC DNA]</scope>
    <source>
        <strain evidence="2 3">KSW4-11</strain>
    </source>
</reference>
<keyword evidence="1" id="KW-1133">Transmembrane helix</keyword>
<keyword evidence="1" id="KW-0812">Transmembrane</keyword>